<keyword evidence="1" id="KW-0472">Membrane</keyword>
<organism evidence="2 3">
    <name type="scientific">Acidianus sulfidivorans JP7</name>
    <dbReference type="NCBI Taxonomy" id="619593"/>
    <lineage>
        <taxon>Archaea</taxon>
        <taxon>Thermoproteota</taxon>
        <taxon>Thermoprotei</taxon>
        <taxon>Sulfolobales</taxon>
        <taxon>Sulfolobaceae</taxon>
        <taxon>Acidianus</taxon>
    </lineage>
</organism>
<dbReference type="GeneID" id="36836846"/>
<evidence type="ECO:0000313" key="2">
    <source>
        <dbReference type="EMBL" id="AWR96566.1"/>
    </source>
</evidence>
<dbReference type="OrthoDB" id="42860at2157"/>
<reference evidence="2 3" key="1">
    <citation type="submission" date="2018-05" db="EMBL/GenBank/DDBJ databases">
        <title>Complete Genome Sequences of Extremely Thermoacidophilic, Metal-Mobilizing Type-Strain Members of the Archaeal Family Sulfolobaceae: Acidianus brierleyi DSM-1651T, Acidianus sulfidivorans DSM-18786T, Metallosphaera hakonensis DSM-7519T, and Metallosphaera prunae DSM-10039T.</title>
        <authorList>
            <person name="Counts J.A."/>
            <person name="Kelly R.M."/>
        </authorList>
    </citation>
    <scope>NUCLEOTIDE SEQUENCE [LARGE SCALE GENOMIC DNA]</scope>
    <source>
        <strain evidence="2 3">JP7</strain>
    </source>
</reference>
<evidence type="ECO:0000313" key="3">
    <source>
        <dbReference type="Proteomes" id="UP000248410"/>
    </source>
</evidence>
<dbReference type="KEGG" id="asul:DFR86_02715"/>
<protein>
    <submittedName>
        <fullName evidence="2">Uncharacterized protein</fullName>
    </submittedName>
</protein>
<dbReference type="AlphaFoldDB" id="A0A2U9IKP8"/>
<sequence>MSPVIAMIFVLIIMVAIIVPEMYLITSTPAKYEQAYVSAEPKINLANEQLQEVNTPLSPIGFYYNNQTGQAYIVYYGEPEVPLNISYFIGYNEKDNNITIIKVNDPSLSNFQNYPEQVYNVGYYSELALVTTLGNIIYADPYYTISNMVNSSNAQNIIPVQIIPIQSFNCRINPTDVVTESESDLVSHYLATIGGYSDVEINTLKENNEWINLTLLSDRSATSSGSGTIGFLSRANLGNGFQYNFYGLIDYDSWSHSILFNISSYIPNTYFENLYNYYYNYKDWLGQYVSIEESIQFPLNVDFHIIGNQIYVYFIHDGTVYKLPYLNPVNDSGLAGIYSGLPSYWPPYEANYTSPWTLPTPHISDVSNPYLAVYAPYNLENYFPFGWIQATGGDYVFAAGYNINGICTTYYLPWKIIPLSPFVPYDPIPNGAPIEIFIGGGLLLANVTVGIG</sequence>
<keyword evidence="1" id="KW-1133">Transmembrane helix</keyword>
<keyword evidence="1" id="KW-0812">Transmembrane</keyword>
<dbReference type="EMBL" id="CP029288">
    <property type="protein sequence ID" value="AWR96566.1"/>
    <property type="molecule type" value="Genomic_DNA"/>
</dbReference>
<accession>A0A2U9IKP8</accession>
<evidence type="ECO:0000256" key="1">
    <source>
        <dbReference type="SAM" id="Phobius"/>
    </source>
</evidence>
<proteinExistence type="predicted"/>
<keyword evidence="3" id="KW-1185">Reference proteome</keyword>
<name>A0A2U9IKP8_9CREN</name>
<dbReference type="RefSeq" id="WP_110379456.1">
    <property type="nucleotide sequence ID" value="NZ_CP029288.2"/>
</dbReference>
<feature type="transmembrane region" description="Helical" evidence="1">
    <location>
        <begin position="6"/>
        <end position="25"/>
    </location>
</feature>
<dbReference type="Proteomes" id="UP000248410">
    <property type="component" value="Chromosome"/>
</dbReference>
<gene>
    <name evidence="2" type="ORF">DFR86_02715</name>
</gene>